<sequence>MSVPNLLELSFRKLYASCPEDALQLVTMGLDLPWRLICDEEFFDLGLQRGLSERKRFVEILSYKVFTDLACPLLYDQDTLQLEKFRIEEELDQLPVSFQHNVAFYRNNFVLGWRTFPFKSIVHHFLPWAGVDELLKDPVLVSSYNSNANYASFLSLYKPSHYLLSQCDLSDLLSEGLSNKDLCRVLELKVIYNREGKEARNLLLSLCDSDGYLLQKVNQALLVHLVGVIDRKSISDMSALAFSCHYKFLRKIPENISRIDLFLNAFEGWMHHRRLEDFYYTTRTILVKKIGREDTIKLCQFSRSLPVDIVNYILGLVTEKTFFLKGILRNNKGYLGTIRFCEIKLQEIEATTPSLPPMV</sequence>
<protein>
    <submittedName>
        <fullName evidence="1">Uncharacterized protein</fullName>
    </submittedName>
</protein>
<evidence type="ECO:0000313" key="2">
    <source>
        <dbReference type="Proteomes" id="UP000201465"/>
    </source>
</evidence>
<proteinExistence type="predicted"/>
<dbReference type="KEGG" id="vg:30523180"/>
<dbReference type="RefSeq" id="YP_009329165.1">
    <property type="nucleotide sequence ID" value="NC_032108.1"/>
</dbReference>
<evidence type="ECO:0000313" key="1">
    <source>
        <dbReference type="EMBL" id="SHO33293.1"/>
    </source>
</evidence>
<dbReference type="Proteomes" id="UP000201465">
    <property type="component" value="Segment"/>
</dbReference>
<dbReference type="GeneID" id="30523180"/>
<dbReference type="EMBL" id="LT671577">
    <property type="protein sequence ID" value="SHO33293.1"/>
    <property type="molecule type" value="Genomic_DNA"/>
</dbReference>
<organism evidence="1 2">
    <name type="scientific">Cedratvirus A11</name>
    <dbReference type="NCBI Taxonomy" id="1903266"/>
    <lineage>
        <taxon>Viruses</taxon>
        <taxon>Pithoviruses</taxon>
        <taxon>Orthocedratvirinae</taxon>
        <taxon>Alphacedratvirus</taxon>
        <taxon>Alphacedratvirus aljazairmassiliense</taxon>
    </lineage>
</organism>
<name>A0A1M7XUD3_9VIRU</name>
<reference evidence="1 2" key="1">
    <citation type="submission" date="2016-11" db="EMBL/GenBank/DDBJ databases">
        <authorList>
            <consortium name="Urmite Genomes"/>
        </authorList>
    </citation>
    <scope>NUCLEOTIDE SEQUENCE [LARGE SCALE GENOMIC DNA]</scope>
    <source>
        <strain evidence="1 2">A11</strain>
    </source>
</reference>
<gene>
    <name evidence="1" type="ORF">BQ3484_225</name>
</gene>
<accession>A0A1M7XUD3</accession>
<keyword evidence="2" id="KW-1185">Reference proteome</keyword>